<dbReference type="Pfam" id="PF00324">
    <property type="entry name" value="AA_permease"/>
    <property type="match status" value="2"/>
</dbReference>
<keyword evidence="11" id="KW-1185">Reference proteome</keyword>
<dbReference type="Proteomes" id="UP001147760">
    <property type="component" value="Unassembled WGS sequence"/>
</dbReference>
<feature type="transmembrane region" description="Helical" evidence="8">
    <location>
        <begin position="372"/>
        <end position="395"/>
    </location>
</feature>
<evidence type="ECO:0000256" key="8">
    <source>
        <dbReference type="SAM" id="Phobius"/>
    </source>
</evidence>
<evidence type="ECO:0000259" key="9">
    <source>
        <dbReference type="Pfam" id="PF00324"/>
    </source>
</evidence>
<comment type="caution">
    <text evidence="10">The sequence shown here is derived from an EMBL/GenBank/DDBJ whole genome shotgun (WGS) entry which is preliminary data.</text>
</comment>
<feature type="transmembrane region" description="Helical" evidence="8">
    <location>
        <begin position="160"/>
        <end position="180"/>
    </location>
</feature>
<evidence type="ECO:0000313" key="11">
    <source>
        <dbReference type="Proteomes" id="UP001147760"/>
    </source>
</evidence>
<organism evidence="10 11">
    <name type="scientific">Penicillium desertorum</name>
    <dbReference type="NCBI Taxonomy" id="1303715"/>
    <lineage>
        <taxon>Eukaryota</taxon>
        <taxon>Fungi</taxon>
        <taxon>Dikarya</taxon>
        <taxon>Ascomycota</taxon>
        <taxon>Pezizomycotina</taxon>
        <taxon>Eurotiomycetes</taxon>
        <taxon>Eurotiomycetidae</taxon>
        <taxon>Eurotiales</taxon>
        <taxon>Aspergillaceae</taxon>
        <taxon>Penicillium</taxon>
    </lineage>
</organism>
<keyword evidence="6 8" id="KW-0472">Membrane</keyword>
<evidence type="ECO:0000256" key="4">
    <source>
        <dbReference type="ARBA" id="ARBA00022970"/>
    </source>
</evidence>
<feature type="transmembrane region" description="Helical" evidence="8">
    <location>
        <begin position="53"/>
        <end position="74"/>
    </location>
</feature>
<feature type="transmembrane region" description="Helical" evidence="8">
    <location>
        <begin position="120"/>
        <end position="140"/>
    </location>
</feature>
<feature type="transmembrane region" description="Helical" evidence="8">
    <location>
        <begin position="343"/>
        <end position="360"/>
    </location>
</feature>
<keyword evidence="5 8" id="KW-1133">Transmembrane helix</keyword>
<gene>
    <name evidence="10" type="ORF">N7530_007572</name>
</gene>
<dbReference type="Gene3D" id="1.20.1740.10">
    <property type="entry name" value="Amino acid/polyamine transporter I"/>
    <property type="match status" value="2"/>
</dbReference>
<dbReference type="EMBL" id="JAPWDO010000005">
    <property type="protein sequence ID" value="KAJ5470215.1"/>
    <property type="molecule type" value="Genomic_DNA"/>
</dbReference>
<name>A0A9W9WMH7_9EURO</name>
<evidence type="ECO:0000256" key="6">
    <source>
        <dbReference type="ARBA" id="ARBA00023136"/>
    </source>
</evidence>
<accession>A0A9W9WMH7</accession>
<dbReference type="AlphaFoldDB" id="A0A9W9WMH7"/>
<keyword evidence="4" id="KW-0029">Amino-acid transport</keyword>
<dbReference type="PANTHER" id="PTHR43341:SF45">
    <property type="entry name" value="AMINO ACID TRANSPORTER (EUROFUNG)"/>
    <property type="match status" value="1"/>
</dbReference>
<feature type="compositionally biased region" description="Low complexity" evidence="7">
    <location>
        <begin position="21"/>
        <end position="32"/>
    </location>
</feature>
<sequence>MFPRRRPGSRSSACELGPISAEPAAPQTTPEAHQSEHALGFTDIYGSLTPRQVSIITIGSAIGTGLMVGTGRALSTSGPAAIIISYTIVGFAVYLVLSALGEVGSWLPKPYTVADQAVRFCHPALGFSLGWIFWLKYAVVTPNQLTAAALVVSYWVGAERVNPGIWITVFLSIIVALNFVNHRLPSKIEFYVSSFKLVVMLGLMILSTVIALGGGPDQEAKGFRYWSHPGAFGAQHHHNHALLEKFYITCSTMSSATFAYIGSERLSVAFSSDASHGAAASAFVAALYLAGISVLPDLLNACILLFVLSIADYDLYLATKAMCDLAGKHRAPAFLSRTTRRGVPIYALAMCSSIATLAYLNVRQDSTVVFGYFVDMVTMLGLLTWISILVTHISFVRARKAQGIPDKALAFRARFGLPGTCLALLLCLFISVAIVFDSFSFDDSGVRTLDVKSFIASYISIPVYISLMVGYKLAVHSKRVDPKEADLWTDKIEPDREERDRAEGN</sequence>
<feature type="domain" description="Amino acid permease/ SLC12A" evidence="9">
    <location>
        <begin position="278"/>
        <end position="479"/>
    </location>
</feature>
<dbReference type="OrthoDB" id="3900342at2759"/>
<evidence type="ECO:0000256" key="7">
    <source>
        <dbReference type="SAM" id="MobiDB-lite"/>
    </source>
</evidence>
<evidence type="ECO:0000256" key="2">
    <source>
        <dbReference type="ARBA" id="ARBA00022448"/>
    </source>
</evidence>
<dbReference type="InterPro" id="IPR050524">
    <property type="entry name" value="APC_YAT"/>
</dbReference>
<keyword evidence="3 8" id="KW-0812">Transmembrane</keyword>
<dbReference type="PROSITE" id="PS00218">
    <property type="entry name" value="AMINO_ACID_PERMEASE_1"/>
    <property type="match status" value="1"/>
</dbReference>
<dbReference type="InterPro" id="IPR004841">
    <property type="entry name" value="AA-permease/SLC12A_dom"/>
</dbReference>
<feature type="transmembrane region" description="Helical" evidence="8">
    <location>
        <begin position="192"/>
        <end position="213"/>
    </location>
</feature>
<dbReference type="PIRSF" id="PIRSF006060">
    <property type="entry name" value="AA_transporter"/>
    <property type="match status" value="1"/>
</dbReference>
<feature type="transmembrane region" description="Helical" evidence="8">
    <location>
        <begin position="415"/>
        <end position="435"/>
    </location>
</feature>
<evidence type="ECO:0000313" key="10">
    <source>
        <dbReference type="EMBL" id="KAJ5470215.1"/>
    </source>
</evidence>
<feature type="transmembrane region" description="Helical" evidence="8">
    <location>
        <begin position="80"/>
        <end position="100"/>
    </location>
</feature>
<keyword evidence="2" id="KW-0813">Transport</keyword>
<protein>
    <submittedName>
        <fullName evidence="10">Amino acid/polyamine transporter I</fullName>
    </submittedName>
</protein>
<dbReference type="GO" id="GO:0015171">
    <property type="term" value="F:amino acid transmembrane transporter activity"/>
    <property type="evidence" value="ECO:0007669"/>
    <property type="project" value="TreeGrafter"/>
</dbReference>
<reference evidence="10" key="1">
    <citation type="submission" date="2022-12" db="EMBL/GenBank/DDBJ databases">
        <authorList>
            <person name="Petersen C."/>
        </authorList>
    </citation>
    <scope>NUCLEOTIDE SEQUENCE</scope>
    <source>
        <strain evidence="10">IBT 17660</strain>
    </source>
</reference>
<dbReference type="InterPro" id="IPR004840">
    <property type="entry name" value="Amino_acid_permease_CS"/>
</dbReference>
<comment type="subcellular location">
    <subcellularLocation>
        <location evidence="1">Membrane</location>
        <topology evidence="1">Multi-pass membrane protein</topology>
    </subcellularLocation>
</comment>
<proteinExistence type="predicted"/>
<dbReference type="GO" id="GO:0016020">
    <property type="term" value="C:membrane"/>
    <property type="evidence" value="ECO:0007669"/>
    <property type="project" value="UniProtKB-SubCell"/>
</dbReference>
<evidence type="ECO:0000256" key="3">
    <source>
        <dbReference type="ARBA" id="ARBA00022692"/>
    </source>
</evidence>
<evidence type="ECO:0000256" key="5">
    <source>
        <dbReference type="ARBA" id="ARBA00022989"/>
    </source>
</evidence>
<feature type="transmembrane region" description="Helical" evidence="8">
    <location>
        <begin position="455"/>
        <end position="474"/>
    </location>
</feature>
<dbReference type="PANTHER" id="PTHR43341">
    <property type="entry name" value="AMINO ACID PERMEASE"/>
    <property type="match status" value="1"/>
</dbReference>
<feature type="domain" description="Amino acid permease/ SLC12A" evidence="9">
    <location>
        <begin position="53"/>
        <end position="265"/>
    </location>
</feature>
<evidence type="ECO:0000256" key="1">
    <source>
        <dbReference type="ARBA" id="ARBA00004141"/>
    </source>
</evidence>
<feature type="region of interest" description="Disordered" evidence="7">
    <location>
        <begin position="1"/>
        <end position="33"/>
    </location>
</feature>
<reference evidence="10" key="2">
    <citation type="journal article" date="2023" name="IMA Fungus">
        <title>Comparative genomic study of the Penicillium genus elucidates a diverse pangenome and 15 lateral gene transfer events.</title>
        <authorList>
            <person name="Petersen C."/>
            <person name="Sorensen T."/>
            <person name="Nielsen M.R."/>
            <person name="Sondergaard T.E."/>
            <person name="Sorensen J.L."/>
            <person name="Fitzpatrick D.A."/>
            <person name="Frisvad J.C."/>
            <person name="Nielsen K.L."/>
        </authorList>
    </citation>
    <scope>NUCLEOTIDE SEQUENCE</scope>
    <source>
        <strain evidence="10">IBT 17660</strain>
    </source>
</reference>